<dbReference type="Pfam" id="PF01177">
    <property type="entry name" value="Asp_Glu_race"/>
    <property type="match status" value="1"/>
</dbReference>
<gene>
    <name evidence="3" type="ORF">F7731_02365</name>
</gene>
<dbReference type="SUPFAM" id="SSF53681">
    <property type="entry name" value="Aspartate/glutamate racemase"/>
    <property type="match status" value="2"/>
</dbReference>
<evidence type="ECO:0000256" key="1">
    <source>
        <dbReference type="ARBA" id="ARBA00007847"/>
    </source>
</evidence>
<proteinExistence type="inferred from homology"/>
<reference evidence="3 4" key="1">
    <citation type="journal article" date="2016" name="Antonie Van Leeuwenhoek">
        <title>Bacillus depressus sp. nov., isolated from soil of a sunflower field.</title>
        <authorList>
            <person name="Wei X."/>
            <person name="Xin D."/>
            <person name="Xin Y."/>
            <person name="Zhang H."/>
            <person name="Wang T."/>
            <person name="Zhang J."/>
        </authorList>
    </citation>
    <scope>NUCLEOTIDE SEQUENCE [LARGE SCALE GENOMIC DNA]</scope>
    <source>
        <strain evidence="3 4">BZ1</strain>
    </source>
</reference>
<dbReference type="PANTHER" id="PTHR21198:SF7">
    <property type="entry name" value="ASPARTATE-GLUTAMATE RACEMASE FAMILY"/>
    <property type="match status" value="1"/>
</dbReference>
<organism evidence="3 4">
    <name type="scientific">Cytobacillus depressus</name>
    <dbReference type="NCBI Taxonomy" id="1602942"/>
    <lineage>
        <taxon>Bacteria</taxon>
        <taxon>Bacillati</taxon>
        <taxon>Bacillota</taxon>
        <taxon>Bacilli</taxon>
        <taxon>Bacillales</taxon>
        <taxon>Bacillaceae</taxon>
        <taxon>Cytobacillus</taxon>
    </lineage>
</organism>
<name>A0A6L3VFQ1_9BACI</name>
<dbReference type="Proteomes" id="UP000481030">
    <property type="component" value="Unassembled WGS sequence"/>
</dbReference>
<evidence type="ECO:0000313" key="4">
    <source>
        <dbReference type="Proteomes" id="UP000481030"/>
    </source>
</evidence>
<dbReference type="PROSITE" id="PS00923">
    <property type="entry name" value="ASP_GLU_RACEMASE_1"/>
    <property type="match status" value="1"/>
</dbReference>
<dbReference type="GO" id="GO:0047661">
    <property type="term" value="F:amino-acid racemase activity"/>
    <property type="evidence" value="ECO:0007669"/>
    <property type="project" value="InterPro"/>
</dbReference>
<dbReference type="Gene3D" id="3.40.50.1860">
    <property type="match status" value="2"/>
</dbReference>
<dbReference type="OrthoDB" id="9803739at2"/>
<comment type="similarity">
    <text evidence="1">Belongs to the aspartate/glutamate racemases family.</text>
</comment>
<keyword evidence="4" id="KW-1185">Reference proteome</keyword>
<dbReference type="RefSeq" id="WP_151533164.1">
    <property type="nucleotide sequence ID" value="NZ_WBOS01000001.1"/>
</dbReference>
<dbReference type="InterPro" id="IPR004380">
    <property type="entry name" value="Asp_race"/>
</dbReference>
<dbReference type="InterPro" id="IPR018187">
    <property type="entry name" value="Asp/Glu_racemase_AS_1"/>
</dbReference>
<evidence type="ECO:0000313" key="3">
    <source>
        <dbReference type="EMBL" id="KAB2338424.1"/>
    </source>
</evidence>
<dbReference type="InterPro" id="IPR001920">
    <property type="entry name" value="Asp/Glu_race"/>
</dbReference>
<dbReference type="InterPro" id="IPR015942">
    <property type="entry name" value="Asp/Glu/hydantoin_racemase"/>
</dbReference>
<evidence type="ECO:0000256" key="2">
    <source>
        <dbReference type="ARBA" id="ARBA00023235"/>
    </source>
</evidence>
<dbReference type="PANTHER" id="PTHR21198">
    <property type="entry name" value="GLUTAMATE RACEMASE"/>
    <property type="match status" value="1"/>
</dbReference>
<dbReference type="EC" id="5.1.1.-" evidence="3"/>
<keyword evidence="2 3" id="KW-0413">Isomerase</keyword>
<dbReference type="AlphaFoldDB" id="A0A6L3VFQ1"/>
<dbReference type="EMBL" id="WBOS01000001">
    <property type="protein sequence ID" value="KAB2338424.1"/>
    <property type="molecule type" value="Genomic_DNA"/>
</dbReference>
<protein>
    <submittedName>
        <fullName evidence="3">Amino acid racemase</fullName>
        <ecNumber evidence="3">5.1.1.-</ecNumber>
    </submittedName>
</protein>
<comment type="caution">
    <text evidence="3">The sequence shown here is derived from an EMBL/GenBank/DDBJ whole genome shotgun (WGS) entry which is preliminary data.</text>
</comment>
<sequence>MSKKIGILGGMGPMATADLFAEIVRNTPAKTDQEHIRIIVDNHPQIPPRVPAILQGTESPLPMLIESAQLLEAAGVDFIIMPCNTAHFWLDQLQKTVKIPIYSMINYTATYIQRYYSYFSGKMIILASSATIQTNLYQKDFHSLGIQLCVPNEQDQEIIDLTIKEVKEGRIETNVYIKQLSTILKRYEMEKGILACIGGCTEIPLLFPYLKNDIVKINPTRILALMAVEQAKGIKLNEFSGNIS</sequence>
<dbReference type="NCBIfam" id="TIGR00035">
    <property type="entry name" value="asp_race"/>
    <property type="match status" value="1"/>
</dbReference>
<accession>A0A6L3VFQ1</accession>